<dbReference type="PANTHER" id="PTHR36573">
    <property type="entry name" value="INTERMEMBRANE PHOSPHOLIPID TRANSPORT SYSTEM BINDING PROTEIN MLAC"/>
    <property type="match status" value="1"/>
</dbReference>
<reference evidence="2 3" key="1">
    <citation type="submission" date="2024-11" db="EMBL/GenBank/DDBJ databases">
        <authorList>
            <person name="Mikucki A.G."/>
            <person name="Kahler C.M."/>
        </authorList>
    </citation>
    <scope>NUCLEOTIDE SEQUENCE [LARGE SCALE GENOMIC DNA]</scope>
    <source>
        <strain evidence="2 3">EXNM717</strain>
    </source>
</reference>
<keyword evidence="1" id="KW-0732">Signal</keyword>
<feature type="chain" id="PRO_5046992722" evidence="1">
    <location>
        <begin position="23"/>
        <end position="200"/>
    </location>
</feature>
<evidence type="ECO:0000256" key="1">
    <source>
        <dbReference type="SAM" id="SignalP"/>
    </source>
</evidence>
<evidence type="ECO:0000313" key="2">
    <source>
        <dbReference type="EMBL" id="MFK7641204.1"/>
    </source>
</evidence>
<dbReference type="RefSeq" id="WP_308022555.1">
    <property type="nucleotide sequence ID" value="NZ_CAUJQB010000024.1"/>
</dbReference>
<dbReference type="EMBL" id="JBJGEB010000001">
    <property type="protein sequence ID" value="MFK7641204.1"/>
    <property type="molecule type" value="Genomic_DNA"/>
</dbReference>
<accession>A0ABW8Q0Y7</accession>
<gene>
    <name evidence="2" type="ORF">ACI43T_01635</name>
</gene>
<dbReference type="PANTHER" id="PTHR36573:SF1">
    <property type="entry name" value="INTERMEMBRANE PHOSPHOLIPID TRANSPORT SYSTEM BINDING PROTEIN MLAC"/>
    <property type="match status" value="1"/>
</dbReference>
<evidence type="ECO:0000313" key="3">
    <source>
        <dbReference type="Proteomes" id="UP001621964"/>
    </source>
</evidence>
<dbReference type="InterPro" id="IPR008869">
    <property type="entry name" value="MlaC/ttg2D"/>
</dbReference>
<dbReference type="PIRSF" id="PIRSF004649">
    <property type="entry name" value="MlaC"/>
    <property type="match status" value="1"/>
</dbReference>
<feature type="signal peptide" evidence="1">
    <location>
        <begin position="1"/>
        <end position="22"/>
    </location>
</feature>
<name>A0ABW8Q0Y7_9NEIS</name>
<sequence>MKKISFISAVSIGLLSISLAAASPSDAVGQIRQNATQVLSILKGGDTDGARRKAEAYALPYFDFQRMTALAVGNPWRQATDMQKQALTREFQTLLIRTYSGTMLQFKNAKVNVKDNPVVNKGGKEIVVRVEVSNSGEKPVNMDFSTYQSGSRYRVYNVAVEGASLVTVYRGQFNETVKNKGIDGLIDELKTKNSGKASKS</sequence>
<keyword evidence="3" id="KW-1185">Reference proteome</keyword>
<dbReference type="Proteomes" id="UP001621964">
    <property type="component" value="Unassembled WGS sequence"/>
</dbReference>
<dbReference type="InterPro" id="IPR042245">
    <property type="entry name" value="Tgt2/MlaC_sf"/>
</dbReference>
<dbReference type="Gene3D" id="3.10.450.710">
    <property type="entry name" value="Tgt2/MlaC"/>
    <property type="match status" value="1"/>
</dbReference>
<proteinExistence type="predicted"/>
<organism evidence="2 3">
    <name type="scientific">Neisseria oralis</name>
    <dbReference type="NCBI Taxonomy" id="1107316"/>
    <lineage>
        <taxon>Bacteria</taxon>
        <taxon>Pseudomonadati</taxon>
        <taxon>Pseudomonadota</taxon>
        <taxon>Betaproteobacteria</taxon>
        <taxon>Neisseriales</taxon>
        <taxon>Neisseriaceae</taxon>
        <taxon>Neisseria</taxon>
    </lineage>
</organism>
<protein>
    <submittedName>
        <fullName evidence="2">Phospholipid-binding protein MlaC</fullName>
    </submittedName>
</protein>
<dbReference type="Pfam" id="PF05494">
    <property type="entry name" value="MlaC"/>
    <property type="match status" value="1"/>
</dbReference>
<comment type="caution">
    <text evidence="2">The sequence shown here is derived from an EMBL/GenBank/DDBJ whole genome shotgun (WGS) entry which is preliminary data.</text>
</comment>